<dbReference type="EMBL" id="CP001964">
    <property type="protein sequence ID" value="ADG73261.1"/>
    <property type="molecule type" value="Genomic_DNA"/>
</dbReference>
<sequence>MSEHSPSDELSADDHLATGRAPHDSAGRTPTADWDPRDPRVQQDPLGAYDAMRSGCPVARGPDGAWTLFAHRDVVATALDPATFSNAVSRHLQVPNGMDGPAHAAYRAVVDRYFTPARVRAVEPVVRQVADDLVATLAAPAHVDAVALGALFAVRAQSAWLGWPQDLEGELLAWVAENRDATRSRDSTRTAAVAEHFRRLVASLTAARRGDDAPDDVTTELVRDQVDGRPLTDAEVVSVLRNWTGGDLGSMALCAGVVLAHLADHPDLQARLRAGVDDDELDRTLDEVLRVDDPFVSNRRIATRDAEVGGRRIAAGDQVLLHWTAANRDPEVFGDAFDPGAHAADNLVWGIGPHVCPGRPLALLELRTLVRALLAATTAIEPDPERAREREQPPAGGWAAVPLVLR</sequence>
<keyword evidence="2" id="KW-0408">Iron</keyword>
<dbReference type="InterPro" id="IPR017972">
    <property type="entry name" value="Cyt_P450_CS"/>
</dbReference>
<reference evidence="4 5" key="1">
    <citation type="journal article" date="2010" name="Stand. Genomic Sci.">
        <title>Complete genome sequence of Cellulomonas flavigena type strain (134).</title>
        <authorList>
            <person name="Abt B."/>
            <person name="Foster B."/>
            <person name="Lapidus A."/>
            <person name="Clum A."/>
            <person name="Sun H."/>
            <person name="Pukall R."/>
            <person name="Lucas S."/>
            <person name="Glavina Del Rio T."/>
            <person name="Nolan M."/>
            <person name="Tice H."/>
            <person name="Cheng J.F."/>
            <person name="Pitluck S."/>
            <person name="Liolios K."/>
            <person name="Ivanova N."/>
            <person name="Mavromatis K."/>
            <person name="Ovchinnikova G."/>
            <person name="Pati A."/>
            <person name="Goodwin L."/>
            <person name="Chen A."/>
            <person name="Palaniappan K."/>
            <person name="Land M."/>
            <person name="Hauser L."/>
            <person name="Chang Y.J."/>
            <person name="Jeffries C.D."/>
            <person name="Rohde M."/>
            <person name="Goker M."/>
            <person name="Woyke T."/>
            <person name="Bristow J."/>
            <person name="Eisen J.A."/>
            <person name="Markowitz V."/>
            <person name="Hugenholtz P."/>
            <person name="Kyrpides N.C."/>
            <person name="Klenk H.P."/>
        </authorList>
    </citation>
    <scope>NUCLEOTIDE SEQUENCE [LARGE SCALE GENOMIC DNA]</scope>
    <source>
        <strain evidence="5">ATCC 482 / DSM 20109 / BCRC 11376 / JCM 18109 / NBRC 3775 / NCIMB 8073 / NRS 134</strain>
    </source>
</reference>
<evidence type="ECO:0000256" key="1">
    <source>
        <dbReference type="ARBA" id="ARBA00010617"/>
    </source>
</evidence>
<evidence type="ECO:0000313" key="5">
    <source>
        <dbReference type="Proteomes" id="UP000000849"/>
    </source>
</evidence>
<dbReference type="GO" id="GO:0016705">
    <property type="term" value="F:oxidoreductase activity, acting on paired donors, with incorporation or reduction of molecular oxygen"/>
    <property type="evidence" value="ECO:0007669"/>
    <property type="project" value="InterPro"/>
</dbReference>
<dbReference type="GO" id="GO:0020037">
    <property type="term" value="F:heme binding"/>
    <property type="evidence" value="ECO:0007669"/>
    <property type="project" value="InterPro"/>
</dbReference>
<keyword evidence="2" id="KW-0560">Oxidoreductase</keyword>
<dbReference type="STRING" id="446466.Cfla_0343"/>
<dbReference type="PROSITE" id="PS00086">
    <property type="entry name" value="CYTOCHROME_P450"/>
    <property type="match status" value="1"/>
</dbReference>
<evidence type="ECO:0000313" key="4">
    <source>
        <dbReference type="EMBL" id="ADG73261.1"/>
    </source>
</evidence>
<keyword evidence="2" id="KW-0479">Metal-binding</keyword>
<dbReference type="eggNOG" id="COG2124">
    <property type="taxonomic scope" value="Bacteria"/>
</dbReference>
<comment type="similarity">
    <text evidence="1 2">Belongs to the cytochrome P450 family.</text>
</comment>
<gene>
    <name evidence="4" type="ordered locus">Cfla_0343</name>
</gene>
<dbReference type="PANTHER" id="PTHR46696">
    <property type="entry name" value="P450, PUTATIVE (EUROFUNG)-RELATED"/>
    <property type="match status" value="1"/>
</dbReference>
<dbReference type="Proteomes" id="UP000000849">
    <property type="component" value="Chromosome"/>
</dbReference>
<dbReference type="RefSeq" id="WP_013115595.1">
    <property type="nucleotide sequence ID" value="NC_014151.1"/>
</dbReference>
<evidence type="ECO:0000256" key="2">
    <source>
        <dbReference type="RuleBase" id="RU000461"/>
    </source>
</evidence>
<dbReference type="InterPro" id="IPR001128">
    <property type="entry name" value="Cyt_P450"/>
</dbReference>
<protein>
    <submittedName>
        <fullName evidence="4">Cytochrome P450</fullName>
    </submittedName>
</protein>
<dbReference type="InterPro" id="IPR002397">
    <property type="entry name" value="Cyt_P450_B"/>
</dbReference>
<feature type="region of interest" description="Disordered" evidence="3">
    <location>
        <begin position="1"/>
        <end position="53"/>
    </location>
</feature>
<dbReference type="Pfam" id="PF00067">
    <property type="entry name" value="p450"/>
    <property type="match status" value="1"/>
</dbReference>
<keyword evidence="5" id="KW-1185">Reference proteome</keyword>
<accession>D5UH58</accession>
<feature type="compositionally biased region" description="Basic and acidic residues" evidence="3">
    <location>
        <begin position="1"/>
        <end position="26"/>
    </location>
</feature>
<dbReference type="GO" id="GO:0005506">
    <property type="term" value="F:iron ion binding"/>
    <property type="evidence" value="ECO:0007669"/>
    <property type="project" value="InterPro"/>
</dbReference>
<dbReference type="GO" id="GO:0004497">
    <property type="term" value="F:monooxygenase activity"/>
    <property type="evidence" value="ECO:0007669"/>
    <property type="project" value="UniProtKB-KW"/>
</dbReference>
<dbReference type="Gene3D" id="1.10.630.10">
    <property type="entry name" value="Cytochrome P450"/>
    <property type="match status" value="1"/>
</dbReference>
<dbReference type="HOGENOM" id="CLU_033716_0_1_11"/>
<dbReference type="PANTHER" id="PTHR46696:SF6">
    <property type="entry name" value="P450, PUTATIVE (EUROFUNG)-RELATED"/>
    <property type="match status" value="1"/>
</dbReference>
<dbReference type="PRINTS" id="PR00359">
    <property type="entry name" value="BP450"/>
</dbReference>
<dbReference type="InterPro" id="IPR036396">
    <property type="entry name" value="Cyt_P450_sf"/>
</dbReference>
<keyword evidence="2" id="KW-0349">Heme</keyword>
<dbReference type="SUPFAM" id="SSF48264">
    <property type="entry name" value="Cytochrome P450"/>
    <property type="match status" value="1"/>
</dbReference>
<proteinExistence type="inferred from homology"/>
<dbReference type="AlphaFoldDB" id="D5UH58"/>
<evidence type="ECO:0000256" key="3">
    <source>
        <dbReference type="SAM" id="MobiDB-lite"/>
    </source>
</evidence>
<name>D5UH58_CELFN</name>
<organism evidence="4 5">
    <name type="scientific">Cellulomonas flavigena (strain ATCC 482 / DSM 20109 / BCRC 11376 / JCM 18109 / NBRC 3775 / NCIMB 8073 / NRS 134)</name>
    <dbReference type="NCBI Taxonomy" id="446466"/>
    <lineage>
        <taxon>Bacteria</taxon>
        <taxon>Bacillati</taxon>
        <taxon>Actinomycetota</taxon>
        <taxon>Actinomycetes</taxon>
        <taxon>Micrococcales</taxon>
        <taxon>Cellulomonadaceae</taxon>
        <taxon>Cellulomonas</taxon>
    </lineage>
</organism>
<dbReference type="KEGG" id="cfl:Cfla_0343"/>
<keyword evidence="2" id="KW-0503">Monooxygenase</keyword>